<keyword evidence="2" id="KW-0605">Phycobilisome</keyword>
<dbReference type="Gene3D" id="1.25.10.10">
    <property type="entry name" value="Leucine-rich Repeat Variant"/>
    <property type="match status" value="1"/>
</dbReference>
<name>A0A8J7F702_9CYAN</name>
<dbReference type="InterPro" id="IPR037883">
    <property type="entry name" value="Knr4/Smi1-like_sf"/>
</dbReference>
<dbReference type="Proteomes" id="UP000620559">
    <property type="component" value="Unassembled WGS sequence"/>
</dbReference>
<dbReference type="GO" id="GO:0030089">
    <property type="term" value="C:phycobilisome"/>
    <property type="evidence" value="ECO:0007669"/>
    <property type="project" value="UniProtKB-KW"/>
</dbReference>
<evidence type="ECO:0000259" key="3">
    <source>
        <dbReference type="SMART" id="SM00860"/>
    </source>
</evidence>
<dbReference type="EMBL" id="JADEWL010000017">
    <property type="protein sequence ID" value="MBE9212659.1"/>
    <property type="molecule type" value="Genomic_DNA"/>
</dbReference>
<comment type="caution">
    <text evidence="4">The sequence shown here is derived from an EMBL/GenBank/DDBJ whole genome shotgun (WGS) entry which is preliminary data.</text>
</comment>
<evidence type="ECO:0000256" key="2">
    <source>
        <dbReference type="ARBA" id="ARBA00022738"/>
    </source>
</evidence>
<dbReference type="Pfam" id="PF09346">
    <property type="entry name" value="SMI1_KNR4"/>
    <property type="match status" value="1"/>
</dbReference>
<dbReference type="RefSeq" id="WP_193918802.1">
    <property type="nucleotide sequence ID" value="NZ_JADEWL010000017.1"/>
</dbReference>
<dbReference type="SMART" id="SM00567">
    <property type="entry name" value="EZ_HEAT"/>
    <property type="match status" value="1"/>
</dbReference>
<organism evidence="4 5">
    <name type="scientific">Plectonema cf. radiosum LEGE 06105</name>
    <dbReference type="NCBI Taxonomy" id="945769"/>
    <lineage>
        <taxon>Bacteria</taxon>
        <taxon>Bacillati</taxon>
        <taxon>Cyanobacteriota</taxon>
        <taxon>Cyanophyceae</taxon>
        <taxon>Oscillatoriophycideae</taxon>
        <taxon>Oscillatoriales</taxon>
        <taxon>Microcoleaceae</taxon>
        <taxon>Plectonema</taxon>
    </lineage>
</organism>
<dbReference type="InterPro" id="IPR011989">
    <property type="entry name" value="ARM-like"/>
</dbReference>
<accession>A0A8J7F702</accession>
<dbReference type="InterPro" id="IPR018958">
    <property type="entry name" value="Knr4/Smi1-like_dom"/>
</dbReference>
<keyword evidence="1" id="KW-0042">Antenna complex</keyword>
<protein>
    <submittedName>
        <fullName evidence="4">HEAT repeat domain-containing protein</fullName>
    </submittedName>
</protein>
<dbReference type="SUPFAM" id="SSF48371">
    <property type="entry name" value="ARM repeat"/>
    <property type="match status" value="2"/>
</dbReference>
<evidence type="ECO:0000256" key="1">
    <source>
        <dbReference type="ARBA" id="ARBA00022549"/>
    </source>
</evidence>
<sequence length="399" mass="46794">MSQLTQALERILEIRKKIYPSVAANLNPGLTINEIEKITKDWQIPLPTEIYELYQWRNGFVDGHCSIYEFASLFDIWGFEPLQNLFIEKQPSPYEYELDTPFYALNIFPCYESDSGGYIVFDKKGETKWVEMVSFVDGFSVRIEYYYTYYYTNLTNMVLTIANSYEKAYYQVNRDDWKVNEETRKNIWYQYNSSKLSESTLNKIIQTPDLNFINQLFTNNINFIDPTTQEPLIQIIQQIKLNTEDKNIKEKITIILGEGVKKIPKEFYCSNLLKEYWKIKEPLISSFQRFHLSIEEEVNNGQSIKQIDQKRREQSIKIATIFILFMLKSVNTLTQALSYDDAFIRSEAAWALGEIKALGAAEPLIEALQDENKEVRQATREALLKIISKFPEVENLIPF</sequence>
<reference evidence="4" key="1">
    <citation type="submission" date="2020-10" db="EMBL/GenBank/DDBJ databases">
        <authorList>
            <person name="Castelo-Branco R."/>
            <person name="Eusebio N."/>
            <person name="Adriana R."/>
            <person name="Vieira A."/>
            <person name="Brugerolle De Fraissinette N."/>
            <person name="Rezende De Castro R."/>
            <person name="Schneider M.P."/>
            <person name="Vasconcelos V."/>
            <person name="Leao P.N."/>
        </authorList>
    </citation>
    <scope>NUCLEOTIDE SEQUENCE</scope>
    <source>
        <strain evidence="4">LEGE 06105</strain>
    </source>
</reference>
<dbReference type="Pfam" id="PF13646">
    <property type="entry name" value="HEAT_2"/>
    <property type="match status" value="1"/>
</dbReference>
<proteinExistence type="predicted"/>
<keyword evidence="5" id="KW-1185">Reference proteome</keyword>
<dbReference type="Gene3D" id="3.40.1580.10">
    <property type="entry name" value="SMI1/KNR4-like"/>
    <property type="match status" value="1"/>
</dbReference>
<dbReference type="SMART" id="SM00860">
    <property type="entry name" value="SMI1_KNR4"/>
    <property type="match status" value="1"/>
</dbReference>
<dbReference type="AlphaFoldDB" id="A0A8J7F702"/>
<dbReference type="InterPro" id="IPR016024">
    <property type="entry name" value="ARM-type_fold"/>
</dbReference>
<dbReference type="InterPro" id="IPR004155">
    <property type="entry name" value="PBS_lyase_HEAT"/>
</dbReference>
<dbReference type="SUPFAM" id="SSF160631">
    <property type="entry name" value="SMI1/KNR4-like"/>
    <property type="match status" value="1"/>
</dbReference>
<evidence type="ECO:0000313" key="4">
    <source>
        <dbReference type="EMBL" id="MBE9212659.1"/>
    </source>
</evidence>
<feature type="domain" description="Knr4/Smi1-like" evidence="3">
    <location>
        <begin position="29"/>
        <end position="138"/>
    </location>
</feature>
<evidence type="ECO:0000313" key="5">
    <source>
        <dbReference type="Proteomes" id="UP000620559"/>
    </source>
</evidence>
<gene>
    <name evidence="4" type="ORF">IQ247_08035</name>
</gene>